<protein>
    <recommendedName>
        <fullName evidence="10">Thiamine-phosphate synthase</fullName>
        <ecNumber evidence="10">2.5.1.3</ecNumber>
    </recommendedName>
    <alternativeName>
        <fullName evidence="10">Thiamine-phosphate pyrophosphorylase</fullName>
    </alternativeName>
</protein>
<reference evidence="14" key="1">
    <citation type="submission" date="2017-06" db="EMBL/GenBank/DDBJ databases">
        <authorList>
            <person name="Rodrigo-Torres L."/>
            <person name="Arahal R. D."/>
            <person name="Lucena T."/>
        </authorList>
    </citation>
    <scope>NUCLEOTIDE SEQUENCE [LARGE SCALE GENOMIC DNA]</scope>
    <source>
        <strain evidence="14">type strain: CECT 9192</strain>
    </source>
</reference>
<dbReference type="Gene3D" id="3.20.20.70">
    <property type="entry name" value="Aldolase class I"/>
    <property type="match status" value="1"/>
</dbReference>
<dbReference type="EC" id="2.5.1.3" evidence="10"/>
<comment type="pathway">
    <text evidence="2 11">Cofactor biosynthesis; thiamine diphosphate biosynthesis; thiamine phosphate from 4-amino-2-methyl-5-diphosphomethylpyrimidine and 4-methyl-5-(2-phosphoethyl)-thiazole: step 1/1.</text>
</comment>
<dbReference type="Proteomes" id="UP000196485">
    <property type="component" value="Unassembled WGS sequence"/>
</dbReference>
<accession>A0A1Y6L0G0</accession>
<dbReference type="SUPFAM" id="SSF51391">
    <property type="entry name" value="Thiamin phosphate synthase"/>
    <property type="match status" value="1"/>
</dbReference>
<dbReference type="GO" id="GO:0005737">
    <property type="term" value="C:cytoplasm"/>
    <property type="evidence" value="ECO:0007669"/>
    <property type="project" value="TreeGrafter"/>
</dbReference>
<evidence type="ECO:0000256" key="6">
    <source>
        <dbReference type="ARBA" id="ARBA00022977"/>
    </source>
</evidence>
<evidence type="ECO:0000256" key="11">
    <source>
        <dbReference type="RuleBase" id="RU004253"/>
    </source>
</evidence>
<dbReference type="AlphaFoldDB" id="A0A1Y6L0G0"/>
<comment type="catalytic activity">
    <reaction evidence="9 10">
        <text>2-[(2R,5Z)-2-carboxy-4-methylthiazol-5(2H)-ylidene]ethyl phosphate + 4-amino-2-methyl-5-(diphosphooxymethyl)pyrimidine + 2 H(+) = thiamine phosphate + CO2 + diphosphate</text>
        <dbReference type="Rhea" id="RHEA:47844"/>
        <dbReference type="ChEBI" id="CHEBI:15378"/>
        <dbReference type="ChEBI" id="CHEBI:16526"/>
        <dbReference type="ChEBI" id="CHEBI:33019"/>
        <dbReference type="ChEBI" id="CHEBI:37575"/>
        <dbReference type="ChEBI" id="CHEBI:57841"/>
        <dbReference type="ChEBI" id="CHEBI:62899"/>
        <dbReference type="EC" id="2.5.1.3"/>
    </reaction>
</comment>
<comment type="catalytic activity">
    <reaction evidence="8 10">
        <text>2-(2-carboxy-4-methylthiazol-5-yl)ethyl phosphate + 4-amino-2-methyl-5-(diphosphooxymethyl)pyrimidine + 2 H(+) = thiamine phosphate + CO2 + diphosphate</text>
        <dbReference type="Rhea" id="RHEA:47848"/>
        <dbReference type="ChEBI" id="CHEBI:15378"/>
        <dbReference type="ChEBI" id="CHEBI:16526"/>
        <dbReference type="ChEBI" id="CHEBI:33019"/>
        <dbReference type="ChEBI" id="CHEBI:37575"/>
        <dbReference type="ChEBI" id="CHEBI:57841"/>
        <dbReference type="ChEBI" id="CHEBI:62890"/>
        <dbReference type="EC" id="2.5.1.3"/>
    </reaction>
</comment>
<dbReference type="CDD" id="cd00564">
    <property type="entry name" value="TMP_TenI"/>
    <property type="match status" value="1"/>
</dbReference>
<dbReference type="InterPro" id="IPR034291">
    <property type="entry name" value="TMP_synthase"/>
</dbReference>
<proteinExistence type="inferred from homology"/>
<keyword evidence="14" id="KW-1185">Reference proteome</keyword>
<dbReference type="GO" id="GO:0004789">
    <property type="term" value="F:thiamine-phosphate diphosphorylase activity"/>
    <property type="evidence" value="ECO:0007669"/>
    <property type="project" value="UniProtKB-EC"/>
</dbReference>
<dbReference type="RefSeq" id="WP_087821653.1">
    <property type="nucleotide sequence ID" value="NZ_FYAH01000009.1"/>
</dbReference>
<evidence type="ECO:0000313" key="14">
    <source>
        <dbReference type="Proteomes" id="UP000196485"/>
    </source>
</evidence>
<dbReference type="UniPathway" id="UPA00060">
    <property type="reaction ID" value="UER00141"/>
</dbReference>
<dbReference type="GO" id="GO:0046872">
    <property type="term" value="F:metal ion binding"/>
    <property type="evidence" value="ECO:0007669"/>
    <property type="project" value="UniProtKB-KW"/>
</dbReference>
<feature type="domain" description="Thiamine phosphate synthase/TenI" evidence="12">
    <location>
        <begin position="209"/>
        <end position="379"/>
    </location>
</feature>
<dbReference type="InterPro" id="IPR036206">
    <property type="entry name" value="ThiamineP_synth_sf"/>
</dbReference>
<name>A0A1Y6L0G0_9GAMM</name>
<dbReference type="PANTHER" id="PTHR20857">
    <property type="entry name" value="THIAMINE-PHOSPHATE PYROPHOSPHORYLASE"/>
    <property type="match status" value="1"/>
</dbReference>
<evidence type="ECO:0000256" key="7">
    <source>
        <dbReference type="ARBA" id="ARBA00047334"/>
    </source>
</evidence>
<comment type="similarity">
    <text evidence="10">Belongs to the thiamine-phosphate synthase family.</text>
</comment>
<dbReference type="NCBIfam" id="NF002904">
    <property type="entry name" value="PRK03512.1"/>
    <property type="match status" value="1"/>
</dbReference>
<dbReference type="GO" id="GO:0009228">
    <property type="term" value="P:thiamine biosynthetic process"/>
    <property type="evidence" value="ECO:0007669"/>
    <property type="project" value="UniProtKB-KW"/>
</dbReference>
<evidence type="ECO:0000313" key="13">
    <source>
        <dbReference type="EMBL" id="SMY17909.1"/>
    </source>
</evidence>
<dbReference type="PANTHER" id="PTHR20857:SF15">
    <property type="entry name" value="THIAMINE-PHOSPHATE SYNTHASE"/>
    <property type="match status" value="1"/>
</dbReference>
<evidence type="ECO:0000256" key="4">
    <source>
        <dbReference type="ARBA" id="ARBA00022723"/>
    </source>
</evidence>
<keyword evidence="4" id="KW-0479">Metal-binding</keyword>
<dbReference type="EMBL" id="FYAH01000009">
    <property type="protein sequence ID" value="SMY17909.1"/>
    <property type="molecule type" value="Genomic_DNA"/>
</dbReference>
<gene>
    <name evidence="13" type="primary">thiE_2</name>
    <name evidence="13" type="ORF">PAQU9191_03231</name>
</gene>
<comment type="catalytic activity">
    <reaction evidence="7 10">
        <text>4-methyl-5-(2-phosphooxyethyl)-thiazole + 4-amino-2-methyl-5-(diphosphooxymethyl)pyrimidine + H(+) = thiamine phosphate + diphosphate</text>
        <dbReference type="Rhea" id="RHEA:22328"/>
        <dbReference type="ChEBI" id="CHEBI:15378"/>
        <dbReference type="ChEBI" id="CHEBI:33019"/>
        <dbReference type="ChEBI" id="CHEBI:37575"/>
        <dbReference type="ChEBI" id="CHEBI:57841"/>
        <dbReference type="ChEBI" id="CHEBI:58296"/>
        <dbReference type="EC" id="2.5.1.3"/>
    </reaction>
</comment>
<evidence type="ECO:0000256" key="1">
    <source>
        <dbReference type="ARBA" id="ARBA00001946"/>
    </source>
</evidence>
<evidence type="ECO:0000256" key="2">
    <source>
        <dbReference type="ARBA" id="ARBA00005165"/>
    </source>
</evidence>
<keyword evidence="6 10" id="KW-0784">Thiamine biosynthesis</keyword>
<dbReference type="Pfam" id="PF02581">
    <property type="entry name" value="TMP-TENI"/>
    <property type="match status" value="1"/>
</dbReference>
<keyword evidence="3 10" id="KW-0808">Transferase</keyword>
<dbReference type="InterPro" id="IPR022998">
    <property type="entry name" value="ThiamineP_synth_TenI"/>
</dbReference>
<evidence type="ECO:0000256" key="3">
    <source>
        <dbReference type="ARBA" id="ARBA00022679"/>
    </source>
</evidence>
<evidence type="ECO:0000259" key="12">
    <source>
        <dbReference type="Pfam" id="PF02581"/>
    </source>
</evidence>
<evidence type="ECO:0000256" key="8">
    <source>
        <dbReference type="ARBA" id="ARBA00047851"/>
    </source>
</evidence>
<organism evidence="13 14">
    <name type="scientific">Photobacterium aquimaris</name>
    <dbReference type="NCBI Taxonomy" id="512643"/>
    <lineage>
        <taxon>Bacteria</taxon>
        <taxon>Pseudomonadati</taxon>
        <taxon>Pseudomonadota</taxon>
        <taxon>Gammaproteobacteria</taxon>
        <taxon>Vibrionales</taxon>
        <taxon>Vibrionaceae</taxon>
        <taxon>Photobacterium</taxon>
    </lineage>
</organism>
<dbReference type="NCBIfam" id="TIGR00693">
    <property type="entry name" value="thiE"/>
    <property type="match status" value="1"/>
</dbReference>
<dbReference type="InterPro" id="IPR013785">
    <property type="entry name" value="Aldolase_TIM"/>
</dbReference>
<evidence type="ECO:0000256" key="10">
    <source>
        <dbReference type="RuleBase" id="RU003826"/>
    </source>
</evidence>
<evidence type="ECO:0000256" key="5">
    <source>
        <dbReference type="ARBA" id="ARBA00022842"/>
    </source>
</evidence>
<keyword evidence="5" id="KW-0460">Magnesium</keyword>
<dbReference type="FunFam" id="3.20.20.70:FF:000064">
    <property type="entry name" value="Thiamine-phosphate synthase"/>
    <property type="match status" value="1"/>
</dbReference>
<comment type="cofactor">
    <cofactor evidence="1">
        <name>Mg(2+)</name>
        <dbReference type="ChEBI" id="CHEBI:18420"/>
    </cofactor>
</comment>
<evidence type="ECO:0000256" key="9">
    <source>
        <dbReference type="ARBA" id="ARBA00047883"/>
    </source>
</evidence>
<dbReference type="GO" id="GO:0009229">
    <property type="term" value="P:thiamine diphosphate biosynthetic process"/>
    <property type="evidence" value="ECO:0007669"/>
    <property type="project" value="UniProtKB-UniPathway"/>
</dbReference>
<sequence>MSTLSLPKVLSSLVMHIEPLLASAAEYQLGEQVTLMPSSLEWIEVSTPSCVKRVRFEQVCSTQLIDYVLQDQWVSSEVDLSLIKAQILKRSNVVVCGLPVNGGYLDLWHHDGEVRGCFSADLGNTTQHRSMLLVALALDYPLEDALVLARAYAQSTQMGMWPTERDAFLDIVCANFSKLSDIGWQFECQSVEAFAPVDSEKLTLYPVVDSVQWVKQLLELDVKTTQLRIKDPNAQGLEQDVAHAIALGLQANAQVFINDYWQLAIEHGAFGVHLGQEDLAVADLNAIQQANLRLGISTHGYYEILRAMAFNPSYIALGHIYPTTTKQMPSLPQGVHRLKLYQQLIGNTFPTVAIGGVDLSRVPVVWDTGVSSVAVVRAITQSNEPAIAIEQLNQCLVEREVKDDN</sequence>